<evidence type="ECO:0000256" key="7">
    <source>
        <dbReference type="ARBA" id="ARBA00022840"/>
    </source>
</evidence>
<dbReference type="InterPro" id="IPR003594">
    <property type="entry name" value="HATPase_dom"/>
</dbReference>
<dbReference type="Pfam" id="PF00512">
    <property type="entry name" value="HisKA"/>
    <property type="match status" value="1"/>
</dbReference>
<dbReference type="AlphaFoldDB" id="A0A377SSN7"/>
<evidence type="ECO:0000259" key="10">
    <source>
        <dbReference type="PROSITE" id="PS50109"/>
    </source>
</evidence>
<keyword evidence="16" id="KW-1185">Reference proteome</keyword>
<reference evidence="14 16" key="2">
    <citation type="submission" date="2019-03" db="EMBL/GenBank/DDBJ databases">
        <title>Genomic Encyclopedia of Type Strains, Phase IV (KMG-IV): sequencing the most valuable type-strain genomes for metagenomic binning, comparative biology and taxonomic classification.</title>
        <authorList>
            <person name="Goeker M."/>
        </authorList>
    </citation>
    <scope>NUCLEOTIDE SEQUENCE [LARGE SCALE GENOMIC DNA]</scope>
    <source>
        <strain evidence="14 16">DSM 3764</strain>
    </source>
</reference>
<dbReference type="PROSITE" id="PS50109">
    <property type="entry name" value="HIS_KIN"/>
    <property type="match status" value="1"/>
</dbReference>
<feature type="domain" description="Histidine kinase" evidence="10">
    <location>
        <begin position="526"/>
        <end position="741"/>
    </location>
</feature>
<keyword evidence="9" id="KW-0812">Transmembrane</keyword>
<evidence type="ECO:0000256" key="6">
    <source>
        <dbReference type="ARBA" id="ARBA00022777"/>
    </source>
</evidence>
<dbReference type="FunFam" id="1.10.287.130:FF:000055">
    <property type="entry name" value="Two-component sensor histidine kinase"/>
    <property type="match status" value="1"/>
</dbReference>
<gene>
    <name evidence="13" type="primary">fixL_3</name>
    <name evidence="14" type="ORF">EV682_11623</name>
    <name evidence="13" type="ORF">NCTC11159_03630</name>
</gene>
<dbReference type="Gene3D" id="3.30.565.10">
    <property type="entry name" value="Histidine kinase-like ATPase, C-terminal domain"/>
    <property type="match status" value="1"/>
</dbReference>
<dbReference type="Pfam" id="PF00989">
    <property type="entry name" value="PAS"/>
    <property type="match status" value="1"/>
</dbReference>
<dbReference type="PROSITE" id="PS50112">
    <property type="entry name" value="PAS"/>
    <property type="match status" value="1"/>
</dbReference>
<evidence type="ECO:0000313" key="14">
    <source>
        <dbReference type="EMBL" id="TCU82189.1"/>
    </source>
</evidence>
<protein>
    <recommendedName>
        <fullName evidence="2">histidine kinase</fullName>
        <ecNumber evidence="2">2.7.13.3</ecNumber>
    </recommendedName>
</protein>
<dbReference type="InterPro" id="IPR000700">
    <property type="entry name" value="PAS-assoc_C"/>
</dbReference>
<feature type="domain" description="PAC" evidence="12">
    <location>
        <begin position="346"/>
        <end position="398"/>
    </location>
</feature>
<accession>A0A377SSN7</accession>
<evidence type="ECO:0000313" key="15">
    <source>
        <dbReference type="Proteomes" id="UP000255108"/>
    </source>
</evidence>
<evidence type="ECO:0000256" key="4">
    <source>
        <dbReference type="ARBA" id="ARBA00022679"/>
    </source>
</evidence>
<keyword evidence="8" id="KW-0902">Two-component regulatory system</keyword>
<keyword evidence="3" id="KW-0597">Phosphoprotein</keyword>
<dbReference type="SMART" id="SM00091">
    <property type="entry name" value="PAS"/>
    <property type="match status" value="1"/>
</dbReference>
<dbReference type="SUPFAM" id="SSF55874">
    <property type="entry name" value="ATPase domain of HSP90 chaperone/DNA topoisomerase II/histidine kinase"/>
    <property type="match status" value="1"/>
</dbReference>
<sequence length="748" mass="84643">MTLHPITLSPRLGRWLQLLPGLIAALFTLAFASWLLLTTDADQKQRSNQLEQDLLWQKQAIQQQITANTDAINALAVTDYNKQSALFQARAFSLIQNSPEIVSLVVRNQDDFKIWWSAPQQKVRPFNGESGWSTLPAKHDQPPLAQYAVSSADGHNFIIATFSFERLLQQQVPWWIAQRYQVLLLNHNYVTLAAKSSRQLDPSGLSTRIALDTPPLGLSIQAELYHVPRHRLTESLPWVLLFLAIGMLASTALLHRVMRVRSQAEMQLRAETALRQAMEDSLVSGMRAMDKDGRLIYVNRAFCEMTGFSADELLGQQPPLPYWPPEELERCQAAFDAIRLGRADPNGQAVRFMRKNGERFDVSLHGSSLIDGAGRHIGWMGSLYDITELKREREVLQASHQRFVTVLDGLDTAVAVSDADSGELLMSNRQFDRSFNLPDWRGRCCIVPFSARRFDTPIDSEWYDPIKKRWFQIKSRHNLWVDDSDVWLEVATDITALKSAAERERLQNEKLQQTSRLISMGEMASSLAHELNQPLGAIASYASGCRNILANPQPNLQQLSQAIEKMGEQARRAGQIIRGIREFVQRRAPHRRRCTITGLLDTVLDLQSHEAVRRGVEISISESGDLPPLYVDPIMLEQVLFNLIRNAMEAMNDTPASQRTLAIMLSREHDYLQVIIADRGTGISSEQMEQLFKPFYTTKDTGMGMGLNICRSIIEYHQGRLWAENNPGGGCRFIFTVPFSEETQANEP</sequence>
<proteinExistence type="predicted"/>
<dbReference type="RefSeq" id="WP_115228800.1">
    <property type="nucleotide sequence ID" value="NZ_CAWOLO010000016.1"/>
</dbReference>
<dbReference type="Gene3D" id="3.30.450.20">
    <property type="entry name" value="PAS domain"/>
    <property type="match status" value="1"/>
</dbReference>
<evidence type="ECO:0000256" key="3">
    <source>
        <dbReference type="ARBA" id="ARBA00022553"/>
    </source>
</evidence>
<dbReference type="Proteomes" id="UP000255108">
    <property type="component" value="Unassembled WGS sequence"/>
</dbReference>
<dbReference type="EMBL" id="UGHR01000003">
    <property type="protein sequence ID" value="STR45084.1"/>
    <property type="molecule type" value="Genomic_DNA"/>
</dbReference>
<dbReference type="SMART" id="SM00086">
    <property type="entry name" value="PAC"/>
    <property type="match status" value="1"/>
</dbReference>
<evidence type="ECO:0000256" key="9">
    <source>
        <dbReference type="SAM" id="Phobius"/>
    </source>
</evidence>
<organism evidence="13 15">
    <name type="scientific">Iodobacter fluviatilis</name>
    <dbReference type="NCBI Taxonomy" id="537"/>
    <lineage>
        <taxon>Bacteria</taxon>
        <taxon>Pseudomonadati</taxon>
        <taxon>Pseudomonadota</taxon>
        <taxon>Betaproteobacteria</taxon>
        <taxon>Neisseriales</taxon>
        <taxon>Chitinibacteraceae</taxon>
        <taxon>Iodobacter</taxon>
    </lineage>
</organism>
<keyword evidence="9" id="KW-1133">Transmembrane helix</keyword>
<dbReference type="GO" id="GO:0006355">
    <property type="term" value="P:regulation of DNA-templated transcription"/>
    <property type="evidence" value="ECO:0007669"/>
    <property type="project" value="InterPro"/>
</dbReference>
<dbReference type="InterPro" id="IPR036890">
    <property type="entry name" value="HATPase_C_sf"/>
</dbReference>
<dbReference type="PANTHER" id="PTHR43065">
    <property type="entry name" value="SENSOR HISTIDINE KINASE"/>
    <property type="match status" value="1"/>
</dbReference>
<dbReference type="CDD" id="cd00130">
    <property type="entry name" value="PAS"/>
    <property type="match status" value="1"/>
</dbReference>
<dbReference type="Pfam" id="PF02518">
    <property type="entry name" value="HATPase_c"/>
    <property type="match status" value="1"/>
</dbReference>
<dbReference type="SUPFAM" id="SSF55785">
    <property type="entry name" value="PYP-like sensor domain (PAS domain)"/>
    <property type="match status" value="2"/>
</dbReference>
<reference evidence="13 15" key="1">
    <citation type="submission" date="2018-06" db="EMBL/GenBank/DDBJ databases">
        <authorList>
            <consortium name="Pathogen Informatics"/>
            <person name="Doyle S."/>
        </authorList>
    </citation>
    <scope>NUCLEOTIDE SEQUENCE [LARGE SCALE GENOMIC DNA]</scope>
    <source>
        <strain evidence="13 15">NCTC11159</strain>
    </source>
</reference>
<evidence type="ECO:0000256" key="8">
    <source>
        <dbReference type="ARBA" id="ARBA00023012"/>
    </source>
</evidence>
<dbReference type="GO" id="GO:0000155">
    <property type="term" value="F:phosphorelay sensor kinase activity"/>
    <property type="evidence" value="ECO:0007669"/>
    <property type="project" value="InterPro"/>
</dbReference>
<dbReference type="PROSITE" id="PS50113">
    <property type="entry name" value="PAC"/>
    <property type="match status" value="1"/>
</dbReference>
<dbReference type="GO" id="GO:0005524">
    <property type="term" value="F:ATP binding"/>
    <property type="evidence" value="ECO:0007669"/>
    <property type="project" value="UniProtKB-KW"/>
</dbReference>
<dbReference type="SMART" id="SM00388">
    <property type="entry name" value="HisKA"/>
    <property type="match status" value="1"/>
</dbReference>
<evidence type="ECO:0000256" key="5">
    <source>
        <dbReference type="ARBA" id="ARBA00022741"/>
    </source>
</evidence>
<name>A0A377SSN7_9NEIS</name>
<keyword evidence="5" id="KW-0547">Nucleotide-binding</keyword>
<keyword evidence="6 14" id="KW-0418">Kinase</keyword>
<dbReference type="OrthoDB" id="1931120at2"/>
<dbReference type="EMBL" id="SMBT01000016">
    <property type="protein sequence ID" value="TCU82189.1"/>
    <property type="molecule type" value="Genomic_DNA"/>
</dbReference>
<evidence type="ECO:0000313" key="16">
    <source>
        <dbReference type="Proteomes" id="UP000295794"/>
    </source>
</evidence>
<dbReference type="SUPFAM" id="SSF47384">
    <property type="entry name" value="Homodimeric domain of signal transducing histidine kinase"/>
    <property type="match status" value="1"/>
</dbReference>
<comment type="catalytic activity">
    <reaction evidence="1">
        <text>ATP + protein L-histidine = ADP + protein N-phospho-L-histidine.</text>
        <dbReference type="EC" id="2.7.13.3"/>
    </reaction>
</comment>
<dbReference type="InterPro" id="IPR003661">
    <property type="entry name" value="HisK_dim/P_dom"/>
</dbReference>
<dbReference type="InterPro" id="IPR005467">
    <property type="entry name" value="His_kinase_dom"/>
</dbReference>
<evidence type="ECO:0000313" key="13">
    <source>
        <dbReference type="EMBL" id="STR45084.1"/>
    </source>
</evidence>
<dbReference type="InterPro" id="IPR000014">
    <property type="entry name" value="PAS"/>
</dbReference>
<dbReference type="InterPro" id="IPR036097">
    <property type="entry name" value="HisK_dim/P_sf"/>
</dbReference>
<keyword evidence="9" id="KW-0472">Membrane</keyword>
<dbReference type="InterPro" id="IPR035965">
    <property type="entry name" value="PAS-like_dom_sf"/>
</dbReference>
<dbReference type="SMART" id="SM00387">
    <property type="entry name" value="HATPase_c"/>
    <property type="match status" value="1"/>
</dbReference>
<dbReference type="InterPro" id="IPR013767">
    <property type="entry name" value="PAS_fold"/>
</dbReference>
<dbReference type="Proteomes" id="UP000295794">
    <property type="component" value="Unassembled WGS sequence"/>
</dbReference>
<dbReference type="CDD" id="cd00082">
    <property type="entry name" value="HisKA"/>
    <property type="match status" value="1"/>
</dbReference>
<evidence type="ECO:0000256" key="2">
    <source>
        <dbReference type="ARBA" id="ARBA00012438"/>
    </source>
</evidence>
<evidence type="ECO:0000259" key="11">
    <source>
        <dbReference type="PROSITE" id="PS50112"/>
    </source>
</evidence>
<dbReference type="EC" id="2.7.13.3" evidence="2"/>
<dbReference type="InterPro" id="IPR001610">
    <property type="entry name" value="PAC"/>
</dbReference>
<feature type="domain" description="PAS" evidence="11">
    <location>
        <begin position="270"/>
        <end position="329"/>
    </location>
</feature>
<dbReference type="PANTHER" id="PTHR43065:SF10">
    <property type="entry name" value="PEROXIDE STRESS-ACTIVATED HISTIDINE KINASE MAK3"/>
    <property type="match status" value="1"/>
</dbReference>
<feature type="transmembrane region" description="Helical" evidence="9">
    <location>
        <begin position="238"/>
        <end position="258"/>
    </location>
</feature>
<dbReference type="NCBIfam" id="TIGR00229">
    <property type="entry name" value="sensory_box"/>
    <property type="match status" value="1"/>
</dbReference>
<evidence type="ECO:0000259" key="12">
    <source>
        <dbReference type="PROSITE" id="PS50113"/>
    </source>
</evidence>
<dbReference type="InterPro" id="IPR004358">
    <property type="entry name" value="Sig_transdc_His_kin-like_C"/>
</dbReference>
<keyword evidence="4 13" id="KW-0808">Transferase</keyword>
<keyword evidence="7" id="KW-0067">ATP-binding</keyword>
<feature type="transmembrane region" description="Helical" evidence="9">
    <location>
        <begin position="15"/>
        <end position="37"/>
    </location>
</feature>
<dbReference type="Gene3D" id="1.10.287.130">
    <property type="match status" value="1"/>
</dbReference>
<evidence type="ECO:0000256" key="1">
    <source>
        <dbReference type="ARBA" id="ARBA00000085"/>
    </source>
</evidence>
<dbReference type="PRINTS" id="PR00344">
    <property type="entry name" value="BCTRLSENSOR"/>
</dbReference>